<dbReference type="GO" id="GO:0015344">
    <property type="term" value="F:siderophore uptake transmembrane transporter activity"/>
    <property type="evidence" value="ECO:0007669"/>
    <property type="project" value="TreeGrafter"/>
</dbReference>
<dbReference type="Pfam" id="PF00593">
    <property type="entry name" value="TonB_dep_Rec_b-barrel"/>
    <property type="match status" value="1"/>
</dbReference>
<proteinExistence type="inferred from homology"/>
<comment type="similarity">
    <text evidence="10 11">Belongs to the TonB-dependent receptor family.</text>
</comment>
<dbReference type="Gene3D" id="2.170.130.10">
    <property type="entry name" value="TonB-dependent receptor, plug domain"/>
    <property type="match status" value="1"/>
</dbReference>
<dbReference type="PANTHER" id="PTHR30069">
    <property type="entry name" value="TONB-DEPENDENT OUTER MEMBRANE RECEPTOR"/>
    <property type="match status" value="1"/>
</dbReference>
<dbReference type="Pfam" id="PF07715">
    <property type="entry name" value="Plug"/>
    <property type="match status" value="1"/>
</dbReference>
<evidence type="ECO:0000259" key="14">
    <source>
        <dbReference type="Pfam" id="PF07715"/>
    </source>
</evidence>
<dbReference type="RefSeq" id="WP_041516890.1">
    <property type="nucleotide sequence ID" value="NZ_JPRK01000006.1"/>
</dbReference>
<dbReference type="InterPro" id="IPR039426">
    <property type="entry name" value="TonB-dep_rcpt-like"/>
</dbReference>
<evidence type="ECO:0000256" key="2">
    <source>
        <dbReference type="ARBA" id="ARBA00022448"/>
    </source>
</evidence>
<keyword evidence="9 10" id="KW-0998">Cell outer membrane</keyword>
<keyword evidence="18" id="KW-1185">Reference proteome</keyword>
<feature type="signal peptide" evidence="12">
    <location>
        <begin position="1"/>
        <end position="20"/>
    </location>
</feature>
<evidence type="ECO:0000313" key="18">
    <source>
        <dbReference type="Proteomes" id="UP000198302"/>
    </source>
</evidence>
<feature type="domain" description="TonB-dependent receptor plug" evidence="14">
    <location>
        <begin position="44"/>
        <end position="144"/>
    </location>
</feature>
<reference evidence="16 18" key="2">
    <citation type="submission" date="2016-11" db="EMBL/GenBank/DDBJ databases">
        <title>Whole genomes of Flavobacteriaceae.</title>
        <authorList>
            <person name="Stine C."/>
            <person name="Li C."/>
            <person name="Tadesse D."/>
        </authorList>
    </citation>
    <scope>NUCLEOTIDE SEQUENCE [LARGE SCALE GENOMIC DNA]</scope>
    <source>
        <strain evidence="16 18">ATCC 51468</strain>
    </source>
</reference>
<dbReference type="Proteomes" id="UP000198302">
    <property type="component" value="Unassembled WGS sequence"/>
</dbReference>
<name>A0A0D0F212_9FLAO</name>
<evidence type="ECO:0000256" key="7">
    <source>
        <dbReference type="ARBA" id="ARBA00023136"/>
    </source>
</evidence>
<dbReference type="EMBL" id="MUGX01000031">
    <property type="protein sequence ID" value="OXA84440.1"/>
    <property type="molecule type" value="Genomic_DNA"/>
</dbReference>
<keyword evidence="4 10" id="KW-0812">Transmembrane</keyword>
<dbReference type="PANTHER" id="PTHR30069:SF29">
    <property type="entry name" value="HEMOGLOBIN AND HEMOGLOBIN-HAPTOGLOBIN-BINDING PROTEIN 1-RELATED"/>
    <property type="match status" value="1"/>
</dbReference>
<dbReference type="EMBL" id="JPRK01000006">
    <property type="protein sequence ID" value="KIO53551.1"/>
    <property type="molecule type" value="Genomic_DNA"/>
</dbReference>
<dbReference type="SUPFAM" id="SSF56935">
    <property type="entry name" value="Porins"/>
    <property type="match status" value="1"/>
</dbReference>
<evidence type="ECO:0000256" key="10">
    <source>
        <dbReference type="PROSITE-ProRule" id="PRU01360"/>
    </source>
</evidence>
<keyword evidence="2 10" id="KW-0813">Transport</keyword>
<evidence type="ECO:0000256" key="9">
    <source>
        <dbReference type="ARBA" id="ARBA00023237"/>
    </source>
</evidence>
<dbReference type="PROSITE" id="PS52016">
    <property type="entry name" value="TONB_DEPENDENT_REC_3"/>
    <property type="match status" value="1"/>
</dbReference>
<accession>A0A0D0F212</accession>
<evidence type="ECO:0000313" key="16">
    <source>
        <dbReference type="EMBL" id="OXA84440.1"/>
    </source>
</evidence>
<evidence type="ECO:0000256" key="3">
    <source>
        <dbReference type="ARBA" id="ARBA00022452"/>
    </source>
</evidence>
<reference evidence="15 17" key="1">
    <citation type="submission" date="2015-01" db="EMBL/GenBank/DDBJ databases">
        <title>Genome of Flavobacterium hibernum DSM 12611.</title>
        <authorList>
            <person name="Stropko S.J."/>
            <person name="Pipes S.E."/>
            <person name="Newman J.D."/>
        </authorList>
    </citation>
    <scope>NUCLEOTIDE SEQUENCE [LARGE SCALE GENOMIC DNA]</scope>
    <source>
        <strain evidence="15 17">DSM 12611</strain>
    </source>
</reference>
<dbReference type="InterPro" id="IPR012910">
    <property type="entry name" value="Plug_dom"/>
</dbReference>
<protein>
    <submittedName>
        <fullName evidence="15">TonB-dependent receptor</fullName>
    </submittedName>
</protein>
<gene>
    <name evidence="16" type="ORF">B0A73_19790</name>
    <name evidence="15" type="ORF">IW18_07070</name>
</gene>
<dbReference type="STRING" id="37752.IW18_07070"/>
<keyword evidence="8 15" id="KW-0675">Receptor</keyword>
<evidence type="ECO:0000313" key="17">
    <source>
        <dbReference type="Proteomes" id="UP000032061"/>
    </source>
</evidence>
<evidence type="ECO:0000256" key="1">
    <source>
        <dbReference type="ARBA" id="ARBA00004571"/>
    </source>
</evidence>
<comment type="caution">
    <text evidence="15">The sequence shown here is derived from an EMBL/GenBank/DDBJ whole genome shotgun (WGS) entry which is preliminary data.</text>
</comment>
<dbReference type="AlphaFoldDB" id="A0A0D0F212"/>
<keyword evidence="7 10" id="KW-0472">Membrane</keyword>
<evidence type="ECO:0000259" key="13">
    <source>
        <dbReference type="Pfam" id="PF00593"/>
    </source>
</evidence>
<evidence type="ECO:0000256" key="11">
    <source>
        <dbReference type="RuleBase" id="RU003357"/>
    </source>
</evidence>
<dbReference type="GO" id="GO:0009279">
    <property type="term" value="C:cell outer membrane"/>
    <property type="evidence" value="ECO:0007669"/>
    <property type="project" value="UniProtKB-SubCell"/>
</dbReference>
<evidence type="ECO:0000313" key="15">
    <source>
        <dbReference type="EMBL" id="KIO53551.1"/>
    </source>
</evidence>
<keyword evidence="6 11" id="KW-0798">TonB box</keyword>
<evidence type="ECO:0000256" key="12">
    <source>
        <dbReference type="SAM" id="SignalP"/>
    </source>
</evidence>
<dbReference type="Proteomes" id="UP000032061">
    <property type="component" value="Unassembled WGS sequence"/>
</dbReference>
<feature type="domain" description="TonB-dependent receptor-like beta-barrel" evidence="13">
    <location>
        <begin position="160"/>
        <end position="585"/>
    </location>
</feature>
<evidence type="ECO:0000256" key="5">
    <source>
        <dbReference type="ARBA" id="ARBA00022729"/>
    </source>
</evidence>
<keyword evidence="5 12" id="KW-0732">Signal</keyword>
<comment type="subcellular location">
    <subcellularLocation>
        <location evidence="1 10">Cell outer membrane</location>
        <topology evidence="1 10">Multi-pass membrane protein</topology>
    </subcellularLocation>
</comment>
<keyword evidence="3 10" id="KW-1134">Transmembrane beta strand</keyword>
<dbReference type="InterPro" id="IPR037066">
    <property type="entry name" value="Plug_dom_sf"/>
</dbReference>
<evidence type="ECO:0000256" key="8">
    <source>
        <dbReference type="ARBA" id="ARBA00023170"/>
    </source>
</evidence>
<evidence type="ECO:0000256" key="6">
    <source>
        <dbReference type="ARBA" id="ARBA00023077"/>
    </source>
</evidence>
<dbReference type="GO" id="GO:0044718">
    <property type="term" value="P:siderophore transmembrane transport"/>
    <property type="evidence" value="ECO:0007669"/>
    <property type="project" value="TreeGrafter"/>
</dbReference>
<sequence length="611" mass="69675">MTLKKRFAFFFLLMCHIVSAQNDSINKLKEVIVSDNNLKNFANTQSIQRLNDSIINKNQSSLTSLLNYNTVIYFKENGLGMTSSPSFRGTTSQQTVVVWNGININSQLLGQTDFNTISTRGFNSIDVKAGGGSIVYGSGAIGGTIHLNNDLKFTDTFKNDFQIYYGEFNTISAIYGLTAATKNWSFDASFTRNSSDNDFKFVGQNVWNTNGQYYNNTLDAAVGYKINNKNSIKFYSEIYDGERHFSLTSPNATKTKYEDYNTRNLLTWTSSFNKFESNLRLAYISEHYNYFEDINLDGFTSGGVKSFIGKYDLDYSLSSTMKISTILDYTKNDGVGSGIGKSSREIGGASILWKHTLTEKWNYELSARKEVSDVYKSPVLFSAGSRYNFSDFYQLKFNVSRNYRIPTFNDLYWTGSGNPDLKPESSYQAEIGNDFKYKDFRLTVTAYGMKIKDMIRWLPNNSGNWSPENTDKVTIYGAEALLGWQKSFNKHTFDFSGTYAYTVSTDDKTDKQLFYVPYHKLTGSLSYYYKKLSAYYQVMFTGEIFTTSDNNPKDILDAYNVSNIGVDYNFSKKNMFKIGVKAANLWNEKYEALPSRYMPGRNLTIYLNLNY</sequence>
<evidence type="ECO:0000256" key="4">
    <source>
        <dbReference type="ARBA" id="ARBA00022692"/>
    </source>
</evidence>
<feature type="chain" id="PRO_5002226639" evidence="12">
    <location>
        <begin position="21"/>
        <end position="611"/>
    </location>
</feature>
<dbReference type="InterPro" id="IPR000531">
    <property type="entry name" value="Beta-barrel_TonB"/>
</dbReference>
<organism evidence="15 17">
    <name type="scientific">Flavobacterium hibernum</name>
    <dbReference type="NCBI Taxonomy" id="37752"/>
    <lineage>
        <taxon>Bacteria</taxon>
        <taxon>Pseudomonadati</taxon>
        <taxon>Bacteroidota</taxon>
        <taxon>Flavobacteriia</taxon>
        <taxon>Flavobacteriales</taxon>
        <taxon>Flavobacteriaceae</taxon>
        <taxon>Flavobacterium</taxon>
    </lineage>
</organism>
<dbReference type="OrthoDB" id="9762903at2"/>
<dbReference type="InterPro" id="IPR036942">
    <property type="entry name" value="Beta-barrel_TonB_sf"/>
</dbReference>
<dbReference type="Gene3D" id="2.40.170.20">
    <property type="entry name" value="TonB-dependent receptor, beta-barrel domain"/>
    <property type="match status" value="1"/>
</dbReference>